<dbReference type="SUPFAM" id="SSF50129">
    <property type="entry name" value="GroES-like"/>
    <property type="match status" value="1"/>
</dbReference>
<evidence type="ECO:0000259" key="5">
    <source>
        <dbReference type="SMART" id="SM00829"/>
    </source>
</evidence>
<dbReference type="GO" id="GO:0008270">
    <property type="term" value="F:zinc ion binding"/>
    <property type="evidence" value="ECO:0007669"/>
    <property type="project" value="InterPro"/>
</dbReference>
<evidence type="ECO:0000313" key="6">
    <source>
        <dbReference type="EMBL" id="RHJ89048.1"/>
    </source>
</evidence>
<protein>
    <submittedName>
        <fullName evidence="6">Zinc-binding alcohol dehydrogenase</fullName>
    </submittedName>
</protein>
<dbReference type="InterPro" id="IPR020843">
    <property type="entry name" value="ER"/>
</dbReference>
<dbReference type="STRING" id="1776384.GCA_900086585_02277"/>
<sequence length="362" mass="39871">MKGKLVYFSGEKKFGITEHELPEASEGAVLVKIICTNICGSDVKNWKGASSVGLSDKPTCQGHEFIGEIYQLGEGVTTDSMGSSVHVGDRVVAPYYITCKNCPMCKIGRYDLCENAYIHLGSSPDQWPYFGGTFASHYYIYPEQEFYKVPDDVPNELAVGANCAFSQVYYGLDRASLVSGETLLIQGAGGLGLYASAIAKEKGAKVIIIDTVSERLETAKKFGADYVINASETTLEEREALVKEYTEGKGPEAALEVTGFAGAFEEGIHHLAIMGRYIVIGINSTGVSAEISPGYITRKAITVYGVCRYLPEYLYKSLRFLEKYQDKYPFKEFSDRSFRLEEIGEALQLSADRKITRAIIRP</sequence>
<evidence type="ECO:0000313" key="7">
    <source>
        <dbReference type="Proteomes" id="UP000284841"/>
    </source>
</evidence>
<dbReference type="Gene3D" id="3.90.180.10">
    <property type="entry name" value="Medium-chain alcohol dehydrogenases, catalytic domain"/>
    <property type="match status" value="1"/>
</dbReference>
<feature type="domain" description="Enoyl reductase (ER)" evidence="5">
    <location>
        <begin position="10"/>
        <end position="360"/>
    </location>
</feature>
<keyword evidence="2 4" id="KW-0862">Zinc</keyword>
<dbReference type="InterPro" id="IPR002328">
    <property type="entry name" value="ADH_Zn_CS"/>
</dbReference>
<comment type="similarity">
    <text evidence="4">Belongs to the zinc-containing alcohol dehydrogenase family.</text>
</comment>
<comment type="cofactor">
    <cofactor evidence="4">
        <name>Zn(2+)</name>
        <dbReference type="ChEBI" id="CHEBI:29105"/>
    </cofactor>
</comment>
<dbReference type="OrthoDB" id="9777057at2"/>
<evidence type="ECO:0000256" key="2">
    <source>
        <dbReference type="ARBA" id="ARBA00022833"/>
    </source>
</evidence>
<evidence type="ECO:0000256" key="1">
    <source>
        <dbReference type="ARBA" id="ARBA00022723"/>
    </source>
</evidence>
<keyword evidence="7" id="KW-1185">Reference proteome</keyword>
<evidence type="ECO:0000256" key="3">
    <source>
        <dbReference type="ARBA" id="ARBA00023002"/>
    </source>
</evidence>
<dbReference type="PANTHER" id="PTHR43401">
    <property type="entry name" value="L-THREONINE 3-DEHYDROGENASE"/>
    <property type="match status" value="1"/>
</dbReference>
<gene>
    <name evidence="6" type="ORF">DW099_00275</name>
</gene>
<dbReference type="SUPFAM" id="SSF51735">
    <property type="entry name" value="NAD(P)-binding Rossmann-fold domains"/>
    <property type="match status" value="1"/>
</dbReference>
<dbReference type="GO" id="GO:0016491">
    <property type="term" value="F:oxidoreductase activity"/>
    <property type="evidence" value="ECO:0007669"/>
    <property type="project" value="UniProtKB-KW"/>
</dbReference>
<evidence type="ECO:0000256" key="4">
    <source>
        <dbReference type="RuleBase" id="RU361277"/>
    </source>
</evidence>
<dbReference type="AlphaFoldDB" id="A0A415E5N0"/>
<dbReference type="Gene3D" id="3.40.50.720">
    <property type="entry name" value="NAD(P)-binding Rossmann-like Domain"/>
    <property type="match status" value="1"/>
</dbReference>
<dbReference type="CDD" id="cd08231">
    <property type="entry name" value="MDR_TM0436_like"/>
    <property type="match status" value="1"/>
</dbReference>
<dbReference type="InterPro" id="IPR036291">
    <property type="entry name" value="NAD(P)-bd_dom_sf"/>
</dbReference>
<keyword evidence="3" id="KW-0560">Oxidoreductase</keyword>
<accession>A0A415E5N0</accession>
<keyword evidence="1 4" id="KW-0479">Metal-binding</keyword>
<dbReference type="InterPro" id="IPR013149">
    <property type="entry name" value="ADH-like_C"/>
</dbReference>
<dbReference type="InterPro" id="IPR050129">
    <property type="entry name" value="Zn_alcohol_dh"/>
</dbReference>
<dbReference type="SMART" id="SM00829">
    <property type="entry name" value="PKS_ER"/>
    <property type="match status" value="1"/>
</dbReference>
<dbReference type="Pfam" id="PF00107">
    <property type="entry name" value="ADH_zinc_N"/>
    <property type="match status" value="1"/>
</dbReference>
<proteinExistence type="inferred from homology"/>
<comment type="caution">
    <text evidence="6">The sequence shown here is derived from an EMBL/GenBank/DDBJ whole genome shotgun (WGS) entry which is preliminary data.</text>
</comment>
<dbReference type="PROSITE" id="PS00059">
    <property type="entry name" value="ADH_ZINC"/>
    <property type="match status" value="1"/>
</dbReference>
<dbReference type="EMBL" id="QRMS01000001">
    <property type="protein sequence ID" value="RHJ89048.1"/>
    <property type="molecule type" value="Genomic_DNA"/>
</dbReference>
<dbReference type="InterPro" id="IPR011032">
    <property type="entry name" value="GroES-like_sf"/>
</dbReference>
<dbReference type="Pfam" id="PF08240">
    <property type="entry name" value="ADH_N"/>
    <property type="match status" value="1"/>
</dbReference>
<organism evidence="6 7">
    <name type="scientific">Emergencia timonensis</name>
    <dbReference type="NCBI Taxonomy" id="1776384"/>
    <lineage>
        <taxon>Bacteria</taxon>
        <taxon>Bacillati</taxon>
        <taxon>Bacillota</taxon>
        <taxon>Clostridia</taxon>
        <taxon>Peptostreptococcales</taxon>
        <taxon>Anaerovoracaceae</taxon>
        <taxon>Emergencia</taxon>
    </lineage>
</organism>
<name>A0A415E5N0_9FIRM</name>
<dbReference type="RefSeq" id="WP_118333079.1">
    <property type="nucleotide sequence ID" value="NZ_AP025567.1"/>
</dbReference>
<dbReference type="InterPro" id="IPR013154">
    <property type="entry name" value="ADH-like_N"/>
</dbReference>
<reference evidence="6 7" key="1">
    <citation type="submission" date="2018-08" db="EMBL/GenBank/DDBJ databases">
        <title>A genome reference for cultivated species of the human gut microbiota.</title>
        <authorList>
            <person name="Zou Y."/>
            <person name="Xue W."/>
            <person name="Luo G."/>
        </authorList>
    </citation>
    <scope>NUCLEOTIDE SEQUENCE [LARGE SCALE GENOMIC DNA]</scope>
    <source>
        <strain evidence="6 7">AM07-24</strain>
    </source>
</reference>
<dbReference type="PANTHER" id="PTHR43401:SF2">
    <property type="entry name" value="L-THREONINE 3-DEHYDROGENASE"/>
    <property type="match status" value="1"/>
</dbReference>
<dbReference type="Proteomes" id="UP000284841">
    <property type="component" value="Unassembled WGS sequence"/>
</dbReference>